<reference evidence="2 3" key="1">
    <citation type="submission" date="2022-12" db="EMBL/GenBank/DDBJ databases">
        <title>Metagenome assembled genome from gulf of manar.</title>
        <authorList>
            <person name="Kohli P."/>
            <person name="Pk S."/>
            <person name="Venkata Ramana C."/>
            <person name="Sasikala C."/>
        </authorList>
    </citation>
    <scope>NUCLEOTIDE SEQUENCE [LARGE SCALE GENOMIC DNA]</scope>
    <source>
        <strain evidence="2">JB008</strain>
    </source>
</reference>
<protein>
    <submittedName>
        <fullName evidence="2">Uncharacterized protein</fullName>
    </submittedName>
</protein>
<dbReference type="AlphaFoldDB" id="A0AAJ1IAM1"/>
<organism evidence="2 3">
    <name type="scientific">Candidatus Thalassospirochaeta sargassi</name>
    <dbReference type="NCBI Taxonomy" id="3119039"/>
    <lineage>
        <taxon>Bacteria</taxon>
        <taxon>Pseudomonadati</taxon>
        <taxon>Spirochaetota</taxon>
        <taxon>Spirochaetia</taxon>
        <taxon>Spirochaetales</taxon>
        <taxon>Spirochaetaceae</taxon>
        <taxon>Candidatus Thalassospirochaeta</taxon>
    </lineage>
</organism>
<name>A0AAJ1IAM1_9SPIO</name>
<evidence type="ECO:0000256" key="1">
    <source>
        <dbReference type="SAM" id="MobiDB-lite"/>
    </source>
</evidence>
<accession>A0AAJ1IAM1</accession>
<evidence type="ECO:0000313" key="3">
    <source>
        <dbReference type="Proteomes" id="UP001221217"/>
    </source>
</evidence>
<gene>
    <name evidence="2" type="ORF">PQJ61_03150</name>
</gene>
<sequence length="145" mass="15302">MHQDEGNYAGKHPAETELNEKAAKAVQDRVRNERITCLAAHEAAAEAGVSPAVIGQTLDLLEVRINGCQLGLFGHGGKDHGKAEFKLPENAETLITAVKKAAGPDGISCYELWKAAETAGCSKQDAAAVCETADIKIKDCQLGAF</sequence>
<evidence type="ECO:0000313" key="2">
    <source>
        <dbReference type="EMBL" id="MDC7225745.1"/>
    </source>
</evidence>
<dbReference type="EMBL" id="JAQQAL010000009">
    <property type="protein sequence ID" value="MDC7225745.1"/>
    <property type="molecule type" value="Genomic_DNA"/>
</dbReference>
<feature type="region of interest" description="Disordered" evidence="1">
    <location>
        <begin position="1"/>
        <end position="20"/>
    </location>
</feature>
<comment type="caution">
    <text evidence="2">The sequence shown here is derived from an EMBL/GenBank/DDBJ whole genome shotgun (WGS) entry which is preliminary data.</text>
</comment>
<dbReference type="Proteomes" id="UP001221217">
    <property type="component" value="Unassembled WGS sequence"/>
</dbReference>
<proteinExistence type="predicted"/>